<evidence type="ECO:0000256" key="1">
    <source>
        <dbReference type="ARBA" id="ARBA00004496"/>
    </source>
</evidence>
<dbReference type="InterPro" id="IPR000504">
    <property type="entry name" value="RRM_dom"/>
</dbReference>
<dbReference type="Pfam" id="PF00658">
    <property type="entry name" value="MLLE"/>
    <property type="match status" value="1"/>
</dbReference>
<evidence type="ECO:0000256" key="2">
    <source>
        <dbReference type="ARBA" id="ARBA00008557"/>
    </source>
</evidence>
<evidence type="ECO:0000256" key="8">
    <source>
        <dbReference type="PROSITE-ProRule" id="PRU00176"/>
    </source>
</evidence>
<dbReference type="InterPro" id="IPR035979">
    <property type="entry name" value="RBD_domain_sf"/>
</dbReference>
<feature type="compositionally biased region" description="Polar residues" evidence="10">
    <location>
        <begin position="530"/>
        <end position="539"/>
    </location>
</feature>
<feature type="compositionally biased region" description="Low complexity" evidence="10">
    <location>
        <begin position="19"/>
        <end position="51"/>
    </location>
</feature>
<evidence type="ECO:0000256" key="10">
    <source>
        <dbReference type="SAM" id="MobiDB-lite"/>
    </source>
</evidence>
<name>A0ABP0ZKG5_9ASCO</name>
<feature type="domain" description="RRM" evidence="11">
    <location>
        <begin position="256"/>
        <end position="333"/>
    </location>
</feature>
<dbReference type="Pfam" id="PF00076">
    <property type="entry name" value="RRM_1"/>
    <property type="match status" value="4"/>
</dbReference>
<dbReference type="CDD" id="cd12379">
    <property type="entry name" value="RRM2_I_PABPs"/>
    <property type="match status" value="1"/>
</dbReference>
<gene>
    <name evidence="13" type="ORF">LODBEIA_P28630</name>
</gene>
<dbReference type="InterPro" id="IPR006515">
    <property type="entry name" value="PABP_1234"/>
</dbReference>
<evidence type="ECO:0000259" key="11">
    <source>
        <dbReference type="PROSITE" id="PS50102"/>
    </source>
</evidence>
<dbReference type="EMBL" id="OZ022407">
    <property type="protein sequence ID" value="CAK9438639.1"/>
    <property type="molecule type" value="Genomic_DNA"/>
</dbReference>
<feature type="domain" description="RRM" evidence="11">
    <location>
        <begin position="359"/>
        <end position="436"/>
    </location>
</feature>
<keyword evidence="5" id="KW-0677">Repeat</keyword>
<feature type="region of interest" description="Disordered" evidence="10">
    <location>
        <begin position="480"/>
        <end position="572"/>
    </location>
</feature>
<dbReference type="Gene3D" id="1.10.1900.10">
    <property type="entry name" value="c-terminal domain of poly(a) binding protein"/>
    <property type="match status" value="1"/>
</dbReference>
<evidence type="ECO:0000313" key="14">
    <source>
        <dbReference type="Proteomes" id="UP001497383"/>
    </source>
</evidence>
<dbReference type="CDD" id="cd12378">
    <property type="entry name" value="RRM1_I_PABPs"/>
    <property type="match status" value="1"/>
</dbReference>
<dbReference type="Gene3D" id="3.30.70.330">
    <property type="match status" value="4"/>
</dbReference>
<comment type="function">
    <text evidence="9">Binds the poly(A) tail of mRNA.</text>
</comment>
<evidence type="ECO:0000256" key="7">
    <source>
        <dbReference type="ARBA" id="ARBA00022884"/>
    </source>
</evidence>
<keyword evidence="6" id="KW-0810">Translation regulation</keyword>
<dbReference type="SMART" id="SM00517">
    <property type="entry name" value="PolyA"/>
    <property type="match status" value="1"/>
</dbReference>
<comment type="subcellular location">
    <subcellularLocation>
        <location evidence="1 9">Cytoplasm</location>
    </subcellularLocation>
</comment>
<organism evidence="13 14">
    <name type="scientific">Lodderomyces beijingensis</name>
    <dbReference type="NCBI Taxonomy" id="1775926"/>
    <lineage>
        <taxon>Eukaryota</taxon>
        <taxon>Fungi</taxon>
        <taxon>Dikarya</taxon>
        <taxon>Ascomycota</taxon>
        <taxon>Saccharomycotina</taxon>
        <taxon>Pichiomycetes</taxon>
        <taxon>Debaryomycetaceae</taxon>
        <taxon>Candida/Lodderomyces clade</taxon>
        <taxon>Lodderomyces</taxon>
    </lineage>
</organism>
<protein>
    <recommendedName>
        <fullName evidence="9">Polyadenylate-binding protein</fullName>
        <shortName evidence="9">PABP</shortName>
    </recommendedName>
</protein>
<feature type="compositionally biased region" description="Polar residues" evidence="10">
    <location>
        <begin position="1"/>
        <end position="11"/>
    </location>
</feature>
<feature type="domain" description="RRM" evidence="11">
    <location>
        <begin position="163"/>
        <end position="240"/>
    </location>
</feature>
<evidence type="ECO:0000256" key="3">
    <source>
        <dbReference type="ARBA" id="ARBA00022448"/>
    </source>
</evidence>
<dbReference type="InterPro" id="IPR003954">
    <property type="entry name" value="RRM_euk-type"/>
</dbReference>
<dbReference type="CDD" id="cd12381">
    <property type="entry name" value="RRM4_I_PABPs"/>
    <property type="match status" value="1"/>
</dbReference>
<reference evidence="13 14" key="1">
    <citation type="submission" date="2024-03" db="EMBL/GenBank/DDBJ databases">
        <authorList>
            <person name="Brejova B."/>
        </authorList>
    </citation>
    <scope>NUCLEOTIDE SEQUENCE [LARGE SCALE GENOMIC DNA]</scope>
    <source>
        <strain evidence="13 14">CBS 14171</strain>
    </source>
</reference>
<keyword evidence="14" id="KW-1185">Reference proteome</keyword>
<dbReference type="SMART" id="SM00360">
    <property type="entry name" value="RRM"/>
    <property type="match status" value="4"/>
</dbReference>
<feature type="compositionally biased region" description="Low complexity" evidence="10">
    <location>
        <begin position="540"/>
        <end position="562"/>
    </location>
</feature>
<comment type="similarity">
    <text evidence="2 9">Belongs to the polyadenylate-binding protein type-1 family.</text>
</comment>
<evidence type="ECO:0000313" key="13">
    <source>
        <dbReference type="EMBL" id="CAK9438639.1"/>
    </source>
</evidence>
<dbReference type="SUPFAM" id="SSF63570">
    <property type="entry name" value="PABC (PABP) domain"/>
    <property type="match status" value="1"/>
</dbReference>
<keyword evidence="4 9" id="KW-0963">Cytoplasm</keyword>
<dbReference type="Proteomes" id="UP001497383">
    <property type="component" value="Chromosome 3"/>
</dbReference>
<accession>A0ABP0ZKG5</accession>
<dbReference type="InterPro" id="IPR012677">
    <property type="entry name" value="Nucleotide-bd_a/b_plait_sf"/>
</dbReference>
<evidence type="ECO:0000259" key="12">
    <source>
        <dbReference type="PROSITE" id="PS51309"/>
    </source>
</evidence>
<keyword evidence="3" id="KW-0813">Transport</keyword>
<dbReference type="NCBIfam" id="TIGR01628">
    <property type="entry name" value="PABP-1234"/>
    <property type="match status" value="1"/>
</dbReference>
<dbReference type="InterPro" id="IPR036053">
    <property type="entry name" value="PABP-dom"/>
</dbReference>
<evidence type="ECO:0000256" key="4">
    <source>
        <dbReference type="ARBA" id="ARBA00022490"/>
    </source>
</evidence>
<dbReference type="InterPro" id="IPR045305">
    <property type="entry name" value="RRM2_I_PABPs"/>
</dbReference>
<dbReference type="InterPro" id="IPR002004">
    <property type="entry name" value="PABP_HYD_C"/>
</dbReference>
<evidence type="ECO:0000256" key="9">
    <source>
        <dbReference type="RuleBase" id="RU362004"/>
    </source>
</evidence>
<evidence type="ECO:0000256" key="5">
    <source>
        <dbReference type="ARBA" id="ARBA00022737"/>
    </source>
</evidence>
<sequence length="673" mass="74198">MSAAETNQVQESLEKLNLDSTSTPAAAAAAAAAAAGGEGAAPASTAADSETVASTVPEASAEEQGESSGVAENSASLYVGELNPSVNEATLFEIFSPIGQVASIRVCRDAVSKKSLGYAYVNYHKLEDGEKAIEELNYTPIENRPCRIMWSQRDPSTRRSGDGNIFIKNLHPAIDNKALHDTFSAFGRILSVKVATDDLGQSKCFGFVHYETGEAAEAAIESVNGMLLNDREVFVGKHVSKKDRESKLEEMKANYTNIYVKNIDLAFSEKEFEDLFAPFGKITSIYLEKDQEGNSKGFGFVNFEEHGAAAQAVEELNDKEINGQKIYVGRAQKKRERTEELKKQYEAARLEKLSKYQGVNLFVKNLDDQIDSEKLEEEFKPFGTITSSRVMVDENGKSKGFGFVCFSTPEEATKAITEMNQRMVSGKPLYVALAQRKDVRRSQLEQQIQARNQMRMQNAAAGGLPGQFIPPMFYGQQGFFPPNGRGNAPFPGPNPQMMMRGRGQPFPDQWARPGPNGQPVPVYSIPPQFQDFNGQNMRPQQQQQQQQHQQQQHQQQEQQQQQRGYYPNRGVGNKVSAKDLAALISSVPPEAQKRILGEELYQRIVATGKAQEPEAAGKITGMMLGLENQEILDLLDDDELFNNHFEEALTAFEEYKNSEGAAAAAAAEEPLAS</sequence>
<dbReference type="PROSITE" id="PS51309">
    <property type="entry name" value="PABC"/>
    <property type="match status" value="1"/>
</dbReference>
<evidence type="ECO:0000256" key="6">
    <source>
        <dbReference type="ARBA" id="ARBA00022845"/>
    </source>
</evidence>
<keyword evidence="7 8" id="KW-0694">RNA-binding</keyword>
<dbReference type="RefSeq" id="XP_066829801.1">
    <property type="nucleotide sequence ID" value="XM_066972909.1"/>
</dbReference>
<feature type="region of interest" description="Disordered" evidence="10">
    <location>
        <begin position="1"/>
        <end position="72"/>
    </location>
</feature>
<dbReference type="SMART" id="SM00361">
    <property type="entry name" value="RRM_1"/>
    <property type="match status" value="3"/>
</dbReference>
<dbReference type="PANTHER" id="PTHR24012">
    <property type="entry name" value="RNA BINDING PROTEIN"/>
    <property type="match status" value="1"/>
</dbReference>
<dbReference type="InterPro" id="IPR034364">
    <property type="entry name" value="PABP_RRM1"/>
</dbReference>
<feature type="domain" description="PABC" evidence="12">
    <location>
        <begin position="576"/>
        <end position="657"/>
    </location>
</feature>
<proteinExistence type="inferred from homology"/>
<feature type="domain" description="RRM" evidence="11">
    <location>
        <begin position="75"/>
        <end position="153"/>
    </location>
</feature>
<dbReference type="SUPFAM" id="SSF54928">
    <property type="entry name" value="RNA-binding domain, RBD"/>
    <property type="match status" value="2"/>
</dbReference>
<dbReference type="PROSITE" id="PS50102">
    <property type="entry name" value="RRM"/>
    <property type="match status" value="4"/>
</dbReference>
<dbReference type="GeneID" id="92208059"/>
<dbReference type="CDD" id="cd12380">
    <property type="entry name" value="RRM3_I_PABPs"/>
    <property type="match status" value="1"/>
</dbReference>